<name>A0ABV9WL65_9ACTN</name>
<sequence>MTDANSRVLPQSRGSGLWQRNVAIGLLPPCVVLATIDAWFSMQTMVGLLGPRALDLVAGVVLALVLTLAAVLGQLVKDDYRTWSFRIVLGLLLLVDFATSLAGAIWYGAMRQDFSSPIVLNDLRVTEDTLVSAVLFGTFTVLVTLGGVQLGRSINVLRPPLAAVSGDAPMPLDTDQSPPAAPDAPAPPSTGTGEGSAQPGPQAGGPGATETSGRQGDGAESSAEAVTIAELQRQLLNTAMQIAELTASVHAMTAATVAAADATRGAPAVLTPAPTAEEPTVAEAGPVAPASAAEEPEPDQHEPVHPEPVHPDAGPDRSEPAVLTPAPTAEEPTVAEAEPVAPASAAEEPEPDDQHEPVHPQPGPTRGAAHLANDA</sequence>
<keyword evidence="2" id="KW-0472">Membrane</keyword>
<feature type="compositionally biased region" description="Low complexity" evidence="1">
    <location>
        <begin position="320"/>
        <end position="346"/>
    </location>
</feature>
<feature type="compositionally biased region" description="Pro residues" evidence="1">
    <location>
        <begin position="179"/>
        <end position="188"/>
    </location>
</feature>
<keyword evidence="2" id="KW-0812">Transmembrane</keyword>
<dbReference type="EMBL" id="JBHSIU010000130">
    <property type="protein sequence ID" value="MFC5008267.1"/>
    <property type="molecule type" value="Genomic_DNA"/>
</dbReference>
<keyword evidence="2" id="KW-1133">Transmembrane helix</keyword>
<feature type="region of interest" description="Disordered" evidence="1">
    <location>
        <begin position="270"/>
        <end position="375"/>
    </location>
</feature>
<feature type="transmembrane region" description="Helical" evidence="2">
    <location>
        <begin position="87"/>
        <end position="109"/>
    </location>
</feature>
<comment type="caution">
    <text evidence="3">The sequence shown here is derived from an EMBL/GenBank/DDBJ whole genome shotgun (WGS) entry which is preliminary data.</text>
</comment>
<evidence type="ECO:0000313" key="4">
    <source>
        <dbReference type="Proteomes" id="UP001595912"/>
    </source>
</evidence>
<evidence type="ECO:0000256" key="2">
    <source>
        <dbReference type="SAM" id="Phobius"/>
    </source>
</evidence>
<evidence type="ECO:0000313" key="3">
    <source>
        <dbReference type="EMBL" id="MFC5008267.1"/>
    </source>
</evidence>
<feature type="transmembrane region" description="Helical" evidence="2">
    <location>
        <begin position="21"/>
        <end position="41"/>
    </location>
</feature>
<protein>
    <submittedName>
        <fullName evidence="3">Uncharacterized protein</fullName>
    </submittedName>
</protein>
<feature type="region of interest" description="Disordered" evidence="1">
    <location>
        <begin position="166"/>
        <end position="225"/>
    </location>
</feature>
<dbReference type="RefSeq" id="WP_380128923.1">
    <property type="nucleotide sequence ID" value="NZ_JBHSIU010000130.1"/>
</dbReference>
<feature type="transmembrane region" description="Helical" evidence="2">
    <location>
        <begin position="129"/>
        <end position="148"/>
    </location>
</feature>
<reference evidence="4" key="1">
    <citation type="journal article" date="2019" name="Int. J. Syst. Evol. Microbiol.">
        <title>The Global Catalogue of Microorganisms (GCM) 10K type strain sequencing project: providing services to taxonomists for standard genome sequencing and annotation.</title>
        <authorList>
            <consortium name="The Broad Institute Genomics Platform"/>
            <consortium name="The Broad Institute Genome Sequencing Center for Infectious Disease"/>
            <person name="Wu L."/>
            <person name="Ma J."/>
        </authorList>
    </citation>
    <scope>NUCLEOTIDE SEQUENCE [LARGE SCALE GENOMIC DNA]</scope>
    <source>
        <strain evidence="4">CGMCC 4.7152</strain>
    </source>
</reference>
<gene>
    <name evidence="3" type="ORF">ACFPIJ_61950</name>
</gene>
<dbReference type="Proteomes" id="UP001595912">
    <property type="component" value="Unassembled WGS sequence"/>
</dbReference>
<feature type="compositionally biased region" description="Low complexity" evidence="1">
    <location>
        <begin position="270"/>
        <end position="293"/>
    </location>
</feature>
<organism evidence="3 4">
    <name type="scientific">Dactylosporangium cerinum</name>
    <dbReference type="NCBI Taxonomy" id="1434730"/>
    <lineage>
        <taxon>Bacteria</taxon>
        <taxon>Bacillati</taxon>
        <taxon>Actinomycetota</taxon>
        <taxon>Actinomycetes</taxon>
        <taxon>Micromonosporales</taxon>
        <taxon>Micromonosporaceae</taxon>
        <taxon>Dactylosporangium</taxon>
    </lineage>
</organism>
<feature type="transmembrane region" description="Helical" evidence="2">
    <location>
        <begin position="53"/>
        <end position="75"/>
    </location>
</feature>
<keyword evidence="4" id="KW-1185">Reference proteome</keyword>
<accession>A0ABV9WL65</accession>
<proteinExistence type="predicted"/>
<feature type="compositionally biased region" description="Basic and acidic residues" evidence="1">
    <location>
        <begin position="298"/>
        <end position="319"/>
    </location>
</feature>
<evidence type="ECO:0000256" key="1">
    <source>
        <dbReference type="SAM" id="MobiDB-lite"/>
    </source>
</evidence>